<comment type="subcellular location">
    <subcellularLocation>
        <location evidence="1">Cell membrane</location>
        <topology evidence="1">Multi-pass membrane protein</topology>
    </subcellularLocation>
</comment>
<keyword evidence="4" id="KW-1003">Cell membrane</keyword>
<evidence type="ECO:0000256" key="8">
    <source>
        <dbReference type="SAM" id="Phobius"/>
    </source>
</evidence>
<dbReference type="PANTHER" id="PTHR30294">
    <property type="entry name" value="MEMBRANE COMPONENT OF ABC TRANSPORTER YHHJ-RELATED"/>
    <property type="match status" value="1"/>
</dbReference>
<feature type="transmembrane region" description="Helical" evidence="8">
    <location>
        <begin position="228"/>
        <end position="252"/>
    </location>
</feature>
<gene>
    <name evidence="10" type="ORF">H9779_05690</name>
</gene>
<dbReference type="InterPro" id="IPR047817">
    <property type="entry name" value="ABC2_TM_bact-type"/>
</dbReference>
<evidence type="ECO:0000259" key="9">
    <source>
        <dbReference type="PROSITE" id="PS51012"/>
    </source>
</evidence>
<comment type="caution">
    <text evidence="10">The sequence shown here is derived from an EMBL/GenBank/DDBJ whole genome shotgun (WGS) entry which is preliminary data.</text>
</comment>
<evidence type="ECO:0000256" key="5">
    <source>
        <dbReference type="ARBA" id="ARBA00022692"/>
    </source>
</evidence>
<dbReference type="GO" id="GO:0140359">
    <property type="term" value="F:ABC-type transporter activity"/>
    <property type="evidence" value="ECO:0007669"/>
    <property type="project" value="InterPro"/>
</dbReference>
<accession>A0A9D2L4G1</accession>
<evidence type="ECO:0000313" key="10">
    <source>
        <dbReference type="EMBL" id="HJA99075.1"/>
    </source>
</evidence>
<organism evidence="10 11">
    <name type="scientific">Candidatus Alistipes avicola</name>
    <dbReference type="NCBI Taxonomy" id="2838432"/>
    <lineage>
        <taxon>Bacteria</taxon>
        <taxon>Pseudomonadati</taxon>
        <taxon>Bacteroidota</taxon>
        <taxon>Bacteroidia</taxon>
        <taxon>Bacteroidales</taxon>
        <taxon>Rikenellaceae</taxon>
        <taxon>Alistipes</taxon>
    </lineage>
</organism>
<keyword evidence="5 8" id="KW-0812">Transmembrane</keyword>
<reference evidence="10" key="2">
    <citation type="submission" date="2021-04" db="EMBL/GenBank/DDBJ databases">
        <authorList>
            <person name="Gilroy R."/>
        </authorList>
    </citation>
    <scope>NUCLEOTIDE SEQUENCE</scope>
    <source>
        <strain evidence="10">CHK169-11906</strain>
    </source>
</reference>
<evidence type="ECO:0000256" key="2">
    <source>
        <dbReference type="ARBA" id="ARBA00007783"/>
    </source>
</evidence>
<feature type="domain" description="ABC transmembrane type-2" evidence="9">
    <location>
        <begin position="130"/>
        <end position="370"/>
    </location>
</feature>
<proteinExistence type="inferred from homology"/>
<protein>
    <submittedName>
        <fullName evidence="10">ABC transporter permease</fullName>
    </submittedName>
</protein>
<dbReference type="InterPro" id="IPR013525">
    <property type="entry name" value="ABC2_TM"/>
</dbReference>
<dbReference type="AlphaFoldDB" id="A0A9D2L4G1"/>
<keyword evidence="7 8" id="KW-0472">Membrane</keyword>
<keyword evidence="3" id="KW-0813">Transport</keyword>
<feature type="transmembrane region" description="Helical" evidence="8">
    <location>
        <begin position="21"/>
        <end position="38"/>
    </location>
</feature>
<feature type="transmembrane region" description="Helical" evidence="8">
    <location>
        <begin position="258"/>
        <end position="278"/>
    </location>
</feature>
<feature type="transmembrane region" description="Helical" evidence="8">
    <location>
        <begin position="178"/>
        <end position="201"/>
    </location>
</feature>
<dbReference type="PROSITE" id="PS51012">
    <property type="entry name" value="ABC_TM2"/>
    <property type="match status" value="1"/>
</dbReference>
<sequence length="371" mass="41728">MLKFLLEKEFKQFIRNPFLPRLVLLIPVMMLLVLPWAADLNTKHVRLAVVDRDGSPYSQRLVRKATSSDYFLLYEQFGCYREALHAVEMGEADLILEIPRHFERDLIREKITDVLIAANTVNGTKGLLGSSYLARILADFTREISVEQGAGIQITTRTPQLEVIPEVRYNPQMDYKRFMVPAFMVILMTLICGFLPALNVVTEKEVGTIEQINVTPVGRTVFILAKLIPYWIMGFIVLTIGMLIAWLVYGITPAGSLLTIYAAFVVYVVALSGFGIVISNHSSTMQQAMFLTFFFMIIFVLLSGIFTPISSMPAWAQGITLFNPLRYFVTIIRSVFFKASSVADLGIDFLALGCFAIVSNVWAVVSYRKSS</sequence>
<evidence type="ECO:0000256" key="1">
    <source>
        <dbReference type="ARBA" id="ARBA00004651"/>
    </source>
</evidence>
<evidence type="ECO:0000256" key="7">
    <source>
        <dbReference type="ARBA" id="ARBA00023136"/>
    </source>
</evidence>
<evidence type="ECO:0000313" key="11">
    <source>
        <dbReference type="Proteomes" id="UP000824259"/>
    </source>
</evidence>
<dbReference type="GO" id="GO:0005886">
    <property type="term" value="C:plasma membrane"/>
    <property type="evidence" value="ECO:0007669"/>
    <property type="project" value="UniProtKB-SubCell"/>
</dbReference>
<feature type="transmembrane region" description="Helical" evidence="8">
    <location>
        <begin position="349"/>
        <end position="367"/>
    </location>
</feature>
<comment type="similarity">
    <text evidence="2">Belongs to the ABC-2 integral membrane protein family.</text>
</comment>
<evidence type="ECO:0000256" key="4">
    <source>
        <dbReference type="ARBA" id="ARBA00022475"/>
    </source>
</evidence>
<evidence type="ECO:0000256" key="6">
    <source>
        <dbReference type="ARBA" id="ARBA00022989"/>
    </source>
</evidence>
<dbReference type="PANTHER" id="PTHR30294:SF29">
    <property type="entry name" value="MULTIDRUG ABC TRANSPORTER PERMEASE YBHS-RELATED"/>
    <property type="match status" value="1"/>
</dbReference>
<dbReference type="Gene3D" id="3.40.1710.10">
    <property type="entry name" value="abc type-2 transporter like domain"/>
    <property type="match status" value="1"/>
</dbReference>
<dbReference type="Proteomes" id="UP000824259">
    <property type="component" value="Unassembled WGS sequence"/>
</dbReference>
<evidence type="ECO:0000256" key="3">
    <source>
        <dbReference type="ARBA" id="ARBA00022448"/>
    </source>
</evidence>
<dbReference type="InterPro" id="IPR051449">
    <property type="entry name" value="ABC-2_transporter_component"/>
</dbReference>
<keyword evidence="6 8" id="KW-1133">Transmembrane helix</keyword>
<feature type="transmembrane region" description="Helical" evidence="8">
    <location>
        <begin position="290"/>
        <end position="309"/>
    </location>
</feature>
<reference evidence="10" key="1">
    <citation type="journal article" date="2021" name="PeerJ">
        <title>Extensive microbial diversity within the chicken gut microbiome revealed by metagenomics and culture.</title>
        <authorList>
            <person name="Gilroy R."/>
            <person name="Ravi A."/>
            <person name="Getino M."/>
            <person name="Pursley I."/>
            <person name="Horton D.L."/>
            <person name="Alikhan N.F."/>
            <person name="Baker D."/>
            <person name="Gharbi K."/>
            <person name="Hall N."/>
            <person name="Watson M."/>
            <person name="Adriaenssens E.M."/>
            <person name="Foster-Nyarko E."/>
            <person name="Jarju S."/>
            <person name="Secka A."/>
            <person name="Antonio M."/>
            <person name="Oren A."/>
            <person name="Chaudhuri R.R."/>
            <person name="La Ragione R."/>
            <person name="Hildebrand F."/>
            <person name="Pallen M.J."/>
        </authorList>
    </citation>
    <scope>NUCLEOTIDE SEQUENCE</scope>
    <source>
        <strain evidence="10">CHK169-11906</strain>
    </source>
</reference>
<dbReference type="Pfam" id="PF12698">
    <property type="entry name" value="ABC2_membrane_3"/>
    <property type="match status" value="1"/>
</dbReference>
<dbReference type="EMBL" id="DWYR01000013">
    <property type="protein sequence ID" value="HJA99075.1"/>
    <property type="molecule type" value="Genomic_DNA"/>
</dbReference>
<name>A0A9D2L4G1_9BACT</name>